<dbReference type="PANTHER" id="PTHR28242">
    <property type="entry name" value="PHOSPHORELAY INTERMEDIATE PROTEIN YPD1"/>
    <property type="match status" value="1"/>
</dbReference>
<organism evidence="5 7">
    <name type="scientific">Punica granatum</name>
    <name type="common">Pomegranate</name>
    <dbReference type="NCBI Taxonomy" id="22663"/>
    <lineage>
        <taxon>Eukaryota</taxon>
        <taxon>Viridiplantae</taxon>
        <taxon>Streptophyta</taxon>
        <taxon>Embryophyta</taxon>
        <taxon>Tracheophyta</taxon>
        <taxon>Spermatophyta</taxon>
        <taxon>Magnoliopsida</taxon>
        <taxon>eudicotyledons</taxon>
        <taxon>Gunneridae</taxon>
        <taxon>Pentapetalae</taxon>
        <taxon>rosids</taxon>
        <taxon>malvids</taxon>
        <taxon>Myrtales</taxon>
        <taxon>Lythraceae</taxon>
        <taxon>Punica</taxon>
    </lineage>
</organism>
<name>A0A6P8CAU4_PUNGR</name>
<keyword evidence="2 3" id="KW-0902">Two-component regulatory system</keyword>
<proteinExistence type="predicted"/>
<dbReference type="GO" id="GO:0009927">
    <property type="term" value="F:histidine phosphotransfer kinase activity"/>
    <property type="evidence" value="ECO:0007669"/>
    <property type="project" value="UniProtKB-UniRule"/>
</dbReference>
<evidence type="ECO:0000313" key="7">
    <source>
        <dbReference type="RefSeq" id="XP_031379499.1"/>
    </source>
</evidence>
<evidence type="ECO:0000259" key="4">
    <source>
        <dbReference type="Pfam" id="PF01627"/>
    </source>
</evidence>
<dbReference type="Gene3D" id="1.20.120.160">
    <property type="entry name" value="HPT domain"/>
    <property type="match status" value="1"/>
</dbReference>
<dbReference type="AlphaFoldDB" id="A0A6P8CAU4"/>
<dbReference type="InterPro" id="IPR045871">
    <property type="entry name" value="AHP1-5/YPD1"/>
</dbReference>
<dbReference type="GO" id="GO:0000160">
    <property type="term" value="P:phosphorelay signal transduction system"/>
    <property type="evidence" value="ECO:0007669"/>
    <property type="project" value="UniProtKB-UniRule"/>
</dbReference>
<protein>
    <recommendedName>
        <fullName evidence="3">Histidine-containing phosphotransfer protein</fullName>
    </recommendedName>
</protein>
<comment type="function">
    <text evidence="3">Functions as a two-component phosphorelay mediators between cytokinin sensor histidine kinases and response regulators (B-type ARRs). Plays an important role in propagating cytokinin signal transduction.</text>
</comment>
<gene>
    <name evidence="6 7" type="primary">LOC116194750</name>
</gene>
<evidence type="ECO:0000256" key="3">
    <source>
        <dbReference type="RuleBase" id="RU369004"/>
    </source>
</evidence>
<comment type="subcellular location">
    <subcellularLocation>
        <location evidence="3">Cytoplasm</location>
        <location evidence="3">Cytosol</location>
    </subcellularLocation>
    <subcellularLocation>
        <location evidence="3">Nucleus</location>
    </subcellularLocation>
</comment>
<dbReference type="GO" id="GO:0043424">
    <property type="term" value="F:protein histidine kinase binding"/>
    <property type="evidence" value="ECO:0007669"/>
    <property type="project" value="UniProtKB-UniRule"/>
</dbReference>
<keyword evidence="1 3" id="KW-0932">Cytokinin signaling pathway</keyword>
<dbReference type="InterPro" id="IPR008207">
    <property type="entry name" value="Sig_transdc_His_kin_Hpt_dom"/>
</dbReference>
<evidence type="ECO:0000256" key="2">
    <source>
        <dbReference type="ARBA" id="ARBA00023012"/>
    </source>
</evidence>
<reference evidence="6 7" key="2">
    <citation type="submission" date="2025-04" db="UniProtKB">
        <authorList>
            <consortium name="RefSeq"/>
        </authorList>
    </citation>
    <scope>IDENTIFICATION</scope>
    <source>
        <tissue evidence="6 7">Leaf</tissue>
    </source>
</reference>
<dbReference type="GeneID" id="116194750"/>
<dbReference type="InterPro" id="IPR036641">
    <property type="entry name" value="HPT_dom_sf"/>
</dbReference>
<dbReference type="OrthoDB" id="591185at2759"/>
<evidence type="ECO:0000313" key="6">
    <source>
        <dbReference type="RefSeq" id="XP_031379498.1"/>
    </source>
</evidence>
<dbReference type="RefSeq" id="XP_031379498.1">
    <property type="nucleotide sequence ID" value="XM_031523638.1"/>
</dbReference>
<dbReference type="GO" id="GO:0005829">
    <property type="term" value="C:cytosol"/>
    <property type="evidence" value="ECO:0007669"/>
    <property type="project" value="UniProtKB-SubCell"/>
</dbReference>
<comment type="domain">
    <text evidence="3">Histidine-containing phosphotransfer domain (HPt) contains an active histidine that mediates the phosphotransfer.</text>
</comment>
<dbReference type="SUPFAM" id="SSF47226">
    <property type="entry name" value="Histidine-containing phosphotransfer domain, HPT domain"/>
    <property type="match status" value="1"/>
</dbReference>
<dbReference type="PANTHER" id="PTHR28242:SF63">
    <property type="entry name" value="HISTIDINE-CONTAINING PHOSPHOTRANSFER PROTEIN"/>
    <property type="match status" value="1"/>
</dbReference>
<dbReference type="GO" id="GO:0009736">
    <property type="term" value="P:cytokinin-activated signaling pathway"/>
    <property type="evidence" value="ECO:0007669"/>
    <property type="project" value="UniProtKB-KW"/>
</dbReference>
<evidence type="ECO:0000256" key="1">
    <source>
        <dbReference type="ARBA" id="ARBA00022864"/>
    </source>
</evidence>
<sequence length="154" mass="17393">MADDCEDLESLTNQLSSLVTSLQQQGILDKYFDIFYKVKEDTGNPLFFLRTALAFCSNAERLLNSLHRALHFPVVDFNDILEYNIKLKGSSSSIGLRGMVLGCADLAKAINRESREGCVLALERLNREYQVAKDRLATILELERKITSLNMDKS</sequence>
<dbReference type="Pfam" id="PF01627">
    <property type="entry name" value="Hpt"/>
    <property type="match status" value="1"/>
</dbReference>
<evidence type="ECO:0000313" key="5">
    <source>
        <dbReference type="Proteomes" id="UP000515151"/>
    </source>
</evidence>
<dbReference type="RefSeq" id="XP_031379499.1">
    <property type="nucleotide sequence ID" value="XM_031523639.1"/>
</dbReference>
<dbReference type="Proteomes" id="UP000515151">
    <property type="component" value="Chromosome 2"/>
</dbReference>
<dbReference type="GO" id="GO:0005634">
    <property type="term" value="C:nucleus"/>
    <property type="evidence" value="ECO:0007669"/>
    <property type="project" value="UniProtKB-SubCell"/>
</dbReference>
<reference evidence="5" key="1">
    <citation type="journal article" date="2020" name="Plant Biotechnol. J.">
        <title>The pomegranate (Punica granatum L.) draft genome dissects genetic divergence between soft- and hard-seeded cultivars.</title>
        <authorList>
            <person name="Luo X."/>
            <person name="Li H."/>
            <person name="Wu Z."/>
            <person name="Yao W."/>
            <person name="Zhao P."/>
            <person name="Cao D."/>
            <person name="Yu H."/>
            <person name="Li K."/>
            <person name="Poudel K."/>
            <person name="Zhao D."/>
            <person name="Zhang F."/>
            <person name="Xia X."/>
            <person name="Chen L."/>
            <person name="Wang Q."/>
            <person name="Jing D."/>
            <person name="Cao S."/>
        </authorList>
    </citation>
    <scope>NUCLEOTIDE SEQUENCE [LARGE SCALE GENOMIC DNA]</scope>
</reference>
<accession>A0A6P8CAU4</accession>
<feature type="domain" description="HPt" evidence="4">
    <location>
        <begin position="55"/>
        <end position="130"/>
    </location>
</feature>
<keyword evidence="5" id="KW-1185">Reference proteome</keyword>